<comment type="caution">
    <text evidence="2">The sequence shown here is derived from an EMBL/GenBank/DDBJ whole genome shotgun (WGS) entry which is preliminary data.</text>
</comment>
<dbReference type="VEuPathDB" id="FungiDB:SMAC_03248"/>
<feature type="compositionally biased region" description="Polar residues" evidence="1">
    <location>
        <begin position="1"/>
        <end position="16"/>
    </location>
</feature>
<proteinExistence type="predicted"/>
<feature type="compositionally biased region" description="Basic and acidic residues" evidence="1">
    <location>
        <begin position="69"/>
        <end position="80"/>
    </location>
</feature>
<organism evidence="2 3">
    <name type="scientific">Sordaria macrospora</name>
    <dbReference type="NCBI Taxonomy" id="5147"/>
    <lineage>
        <taxon>Eukaryota</taxon>
        <taxon>Fungi</taxon>
        <taxon>Dikarya</taxon>
        <taxon>Ascomycota</taxon>
        <taxon>Pezizomycotina</taxon>
        <taxon>Sordariomycetes</taxon>
        <taxon>Sordariomycetidae</taxon>
        <taxon>Sordariales</taxon>
        <taxon>Sordariaceae</taxon>
        <taxon>Sordaria</taxon>
    </lineage>
</organism>
<sequence>MARTRSTAKGLGTSTRSYRDEKTAERSTRHHKLVAMTAPRPCSSSSSSSSSLLPSRAKGTKSSAAVDSASDHDDATHDDLSVTNTKDATDVEQDIEEPAPKDDKRWKTNTVSARRWRLAQARLREQAAQRKAERQTPEEAAREAAVRQARQNEATKNHLRLMAEYWESKQEPGVEYRYEDYKDMMDL</sequence>
<accession>A0A8S9A3R4</accession>
<dbReference type="Proteomes" id="UP000433876">
    <property type="component" value="Unassembled WGS sequence"/>
</dbReference>
<evidence type="ECO:0000313" key="2">
    <source>
        <dbReference type="EMBL" id="KAA8635690.1"/>
    </source>
</evidence>
<dbReference type="EMBL" id="NMPR01000010">
    <property type="protein sequence ID" value="KAA8635690.1"/>
    <property type="molecule type" value="Genomic_DNA"/>
</dbReference>
<gene>
    <name evidence="2" type="ORF">SMACR_03248</name>
</gene>
<protein>
    <submittedName>
        <fullName evidence="2">Uncharacterized protein</fullName>
    </submittedName>
</protein>
<feature type="compositionally biased region" description="Basic and acidic residues" evidence="1">
    <location>
        <begin position="122"/>
        <end position="145"/>
    </location>
</feature>
<name>A0A8S9A3R4_SORMA</name>
<feature type="region of interest" description="Disordered" evidence="1">
    <location>
        <begin position="1"/>
        <end position="155"/>
    </location>
</feature>
<dbReference type="AlphaFoldDB" id="A0A8S9A3R4"/>
<evidence type="ECO:0000313" key="3">
    <source>
        <dbReference type="Proteomes" id="UP000433876"/>
    </source>
</evidence>
<evidence type="ECO:0000256" key="1">
    <source>
        <dbReference type="SAM" id="MobiDB-lite"/>
    </source>
</evidence>
<feature type="compositionally biased region" description="Basic and acidic residues" evidence="1">
    <location>
        <begin position="17"/>
        <end position="27"/>
    </location>
</feature>
<reference evidence="2 3" key="1">
    <citation type="submission" date="2017-07" db="EMBL/GenBank/DDBJ databases">
        <title>Genome sequence of the Sordaria macrospora wild type strain R19027.</title>
        <authorList>
            <person name="Nowrousian M."/>
            <person name="Teichert I."/>
            <person name="Kueck U."/>
        </authorList>
    </citation>
    <scope>NUCLEOTIDE SEQUENCE [LARGE SCALE GENOMIC DNA]</scope>
    <source>
        <strain evidence="2 3">R19027</strain>
        <tissue evidence="2">Mycelium</tissue>
    </source>
</reference>